<reference evidence="1" key="1">
    <citation type="submission" date="2022-07" db="EMBL/GenBank/DDBJ databases">
        <title>Phylogenomic reconstructions and comparative analyses of Kickxellomycotina fungi.</title>
        <authorList>
            <person name="Reynolds N.K."/>
            <person name="Stajich J.E."/>
            <person name="Barry K."/>
            <person name="Grigoriev I.V."/>
            <person name="Crous P."/>
            <person name="Smith M.E."/>
        </authorList>
    </citation>
    <scope>NUCLEOTIDE SEQUENCE</scope>
    <source>
        <strain evidence="1">Benny 63K</strain>
    </source>
</reference>
<evidence type="ECO:0000313" key="2">
    <source>
        <dbReference type="Proteomes" id="UP001150581"/>
    </source>
</evidence>
<organism evidence="1 2">
    <name type="scientific">Kickxella alabastrina</name>
    <dbReference type="NCBI Taxonomy" id="61397"/>
    <lineage>
        <taxon>Eukaryota</taxon>
        <taxon>Fungi</taxon>
        <taxon>Fungi incertae sedis</taxon>
        <taxon>Zoopagomycota</taxon>
        <taxon>Kickxellomycotina</taxon>
        <taxon>Kickxellomycetes</taxon>
        <taxon>Kickxellales</taxon>
        <taxon>Kickxellaceae</taxon>
        <taxon>Kickxella</taxon>
    </lineage>
</organism>
<name>A0ACC1IIT6_9FUNG</name>
<comment type="caution">
    <text evidence="1">The sequence shown here is derived from an EMBL/GenBank/DDBJ whole genome shotgun (WGS) entry which is preliminary data.</text>
</comment>
<gene>
    <name evidence="1" type="ORF">LPJ66_004386</name>
</gene>
<accession>A0ACC1IIT6</accession>
<sequence>MQTFADIFEASDYKSVMVTGGDMYSGYVIAREMLKEKHKHFKHVCVGYYEENRFVKLLKKDGAEVIQLCVDDANKIVEVYRKADVVIVVPPVNERRWGASSVAYVLAAKEAGVKGLVLCSKINAKDMRDMDFLAPLCEMEEAFDRVKDSMDAASLVRCSLHIDMMWLFRHQIASEKKICLSVDPHAKFAPMAMMDGARGLCNMLLDPKHKPGTYELTGPEKLNFKDIAHQMSSAVDKKIEYKQVKHEEVYEYLKKRGEISKNEIEFMCHMLKAVSKEIIDKRTEDLKKLLGEEPMSVKHFLKKSADEFKPKDGE</sequence>
<keyword evidence="2" id="KW-1185">Reference proteome</keyword>
<evidence type="ECO:0000313" key="1">
    <source>
        <dbReference type="EMBL" id="KAJ1895763.1"/>
    </source>
</evidence>
<proteinExistence type="predicted"/>
<dbReference type="Proteomes" id="UP001150581">
    <property type="component" value="Unassembled WGS sequence"/>
</dbReference>
<dbReference type="EMBL" id="JANBPG010000527">
    <property type="protein sequence ID" value="KAJ1895763.1"/>
    <property type="molecule type" value="Genomic_DNA"/>
</dbReference>
<protein>
    <submittedName>
        <fullName evidence="1">Uncharacterized protein</fullName>
    </submittedName>
</protein>